<dbReference type="EMBL" id="STGY01000005">
    <property type="protein sequence ID" value="THV43282.1"/>
    <property type="molecule type" value="Genomic_DNA"/>
</dbReference>
<evidence type="ECO:0000313" key="5">
    <source>
        <dbReference type="EMBL" id="THV43282.1"/>
    </source>
</evidence>
<dbReference type="Pfam" id="PF01408">
    <property type="entry name" value="GFO_IDH_MocA"/>
    <property type="match status" value="1"/>
</dbReference>
<dbReference type="Gene3D" id="3.40.50.720">
    <property type="entry name" value="NAD(P)-binding Rossmann-like Domain"/>
    <property type="match status" value="1"/>
</dbReference>
<evidence type="ECO:0000256" key="1">
    <source>
        <dbReference type="ARBA" id="ARBA00023002"/>
    </source>
</evidence>
<feature type="domain" description="Gfo/Idh/MocA-like oxidoreductase N-terminal" evidence="3">
    <location>
        <begin position="91"/>
        <end position="211"/>
    </location>
</feature>
<dbReference type="PANTHER" id="PTHR43818">
    <property type="entry name" value="BCDNA.GH03377"/>
    <property type="match status" value="1"/>
</dbReference>
<feature type="compositionally biased region" description="Basic residues" evidence="2">
    <location>
        <begin position="49"/>
        <end position="61"/>
    </location>
</feature>
<evidence type="ECO:0000259" key="3">
    <source>
        <dbReference type="Pfam" id="PF01408"/>
    </source>
</evidence>
<dbReference type="InterPro" id="IPR000683">
    <property type="entry name" value="Gfo/Idh/MocA-like_OxRdtase_N"/>
</dbReference>
<dbReference type="Proteomes" id="UP000308760">
    <property type="component" value="Unassembled WGS sequence"/>
</dbReference>
<evidence type="ECO:0000256" key="2">
    <source>
        <dbReference type="SAM" id="MobiDB-lite"/>
    </source>
</evidence>
<dbReference type="Gene3D" id="3.30.360.10">
    <property type="entry name" value="Dihydrodipicolinate Reductase, domain 2"/>
    <property type="match status" value="1"/>
</dbReference>
<dbReference type="InterPro" id="IPR055170">
    <property type="entry name" value="GFO_IDH_MocA-like_dom"/>
</dbReference>
<protein>
    <submittedName>
        <fullName evidence="5">Gfo/Idh/MocA family oxidoreductase</fullName>
    </submittedName>
</protein>
<sequence>MDAVLRRYVRFRCGPAARRPPLRCAAPEPCGGWGRTRRPYRRYLGGPTRRPRIRRGRSRTPPRRDEMAARPRPARRSPHLGEHLMDLRIPRIALVGANGYGLHHRHNLEPKRREGKVEFVGMCDTADIIENADIPIGDVPVFDDVQRMLDATDPHIVIIATPPPTHLPIATLAMRHGADVYLEKPPVANLDEYAQLYAIMVETGQNVQVGFQALGSHAFGALRDAVEAGQLGEIQSVGVAGSWQRADSYYRRSPWAGKREANGTPVADGALANPFAHASQQALAAAGDWPLAGSIELERLRCREQIEVDDTAVWRGRNKGGVDITVAVTLCGERKLEGDVYVKGSEGEAWLEYPTDRLRLPGDDEPKTYGRTDLLDNLMLHRQRGVGLISGLRRAKTFTAVLETVLNDPLPRLVGEEHLRRVGEDPIAILDGADVAVERAAKENKLFSELALPWA</sequence>
<dbReference type="PANTHER" id="PTHR43818:SF11">
    <property type="entry name" value="BCDNA.GH03377"/>
    <property type="match status" value="1"/>
</dbReference>
<reference evidence="5 6" key="2">
    <citation type="submission" date="2019-05" db="EMBL/GenBank/DDBJ databases">
        <title>Glycomyces buryatensis sp. nov.</title>
        <authorList>
            <person name="Nikitina E."/>
        </authorList>
    </citation>
    <scope>NUCLEOTIDE SEQUENCE [LARGE SCALE GENOMIC DNA]</scope>
    <source>
        <strain evidence="5 6">18</strain>
    </source>
</reference>
<dbReference type="InterPro" id="IPR050463">
    <property type="entry name" value="Gfo/Idh/MocA_oxidrdct_glycsds"/>
</dbReference>
<organism evidence="5 6">
    <name type="scientific">Glycomyces buryatensis</name>
    <dbReference type="NCBI Taxonomy" id="2570927"/>
    <lineage>
        <taxon>Bacteria</taxon>
        <taxon>Bacillati</taxon>
        <taxon>Actinomycetota</taxon>
        <taxon>Actinomycetes</taxon>
        <taxon>Glycomycetales</taxon>
        <taxon>Glycomycetaceae</taxon>
        <taxon>Glycomyces</taxon>
    </lineage>
</organism>
<evidence type="ECO:0000313" key="6">
    <source>
        <dbReference type="Proteomes" id="UP000308760"/>
    </source>
</evidence>
<reference evidence="6" key="1">
    <citation type="submission" date="2019-04" db="EMBL/GenBank/DDBJ databases">
        <title>Nocardioides xinjiangensis sp. nov.</title>
        <authorList>
            <person name="Liu S."/>
        </authorList>
    </citation>
    <scope>NUCLEOTIDE SEQUENCE [LARGE SCALE GENOMIC DNA]</scope>
    <source>
        <strain evidence="6">18</strain>
    </source>
</reference>
<name>A0A4S8QJ44_9ACTN</name>
<dbReference type="AlphaFoldDB" id="A0A4S8QJ44"/>
<gene>
    <name evidence="5" type="ORF">FAB82_02110</name>
</gene>
<dbReference type="OrthoDB" id="9812981at2"/>
<comment type="caution">
    <text evidence="5">The sequence shown here is derived from an EMBL/GenBank/DDBJ whole genome shotgun (WGS) entry which is preliminary data.</text>
</comment>
<keyword evidence="6" id="KW-1185">Reference proteome</keyword>
<dbReference type="GO" id="GO:0016491">
    <property type="term" value="F:oxidoreductase activity"/>
    <property type="evidence" value="ECO:0007669"/>
    <property type="project" value="UniProtKB-KW"/>
</dbReference>
<evidence type="ECO:0000259" key="4">
    <source>
        <dbReference type="Pfam" id="PF22725"/>
    </source>
</evidence>
<accession>A0A4S8QJ44</accession>
<dbReference type="GO" id="GO:0000166">
    <property type="term" value="F:nucleotide binding"/>
    <property type="evidence" value="ECO:0007669"/>
    <property type="project" value="InterPro"/>
</dbReference>
<dbReference type="InterPro" id="IPR036291">
    <property type="entry name" value="NAD(P)-bd_dom_sf"/>
</dbReference>
<proteinExistence type="predicted"/>
<dbReference type="SUPFAM" id="SSF55347">
    <property type="entry name" value="Glyceraldehyde-3-phosphate dehydrogenase-like, C-terminal domain"/>
    <property type="match status" value="1"/>
</dbReference>
<feature type="region of interest" description="Disordered" evidence="2">
    <location>
        <begin position="41"/>
        <end position="78"/>
    </location>
</feature>
<keyword evidence="1" id="KW-0560">Oxidoreductase</keyword>
<dbReference type="Pfam" id="PF22725">
    <property type="entry name" value="GFO_IDH_MocA_C3"/>
    <property type="match status" value="1"/>
</dbReference>
<feature type="domain" description="GFO/IDH/MocA-like oxidoreductase" evidence="4">
    <location>
        <begin position="221"/>
        <end position="348"/>
    </location>
</feature>
<dbReference type="SUPFAM" id="SSF51735">
    <property type="entry name" value="NAD(P)-binding Rossmann-fold domains"/>
    <property type="match status" value="1"/>
</dbReference>